<dbReference type="PANTHER" id="PTHR11851:SF226">
    <property type="entry name" value="CYTOCHROME B-C1 COMPLEX SUBUNIT 2, MITOCHONDRIAL"/>
    <property type="match status" value="1"/>
</dbReference>
<dbReference type="PANTHER" id="PTHR11851">
    <property type="entry name" value="METALLOPROTEASE"/>
    <property type="match status" value="1"/>
</dbReference>
<dbReference type="WBParaSite" id="ACRNAN_scaffold11261.g16548.t1">
    <property type="protein sequence ID" value="ACRNAN_scaffold11261.g16548.t1"/>
    <property type="gene ID" value="ACRNAN_scaffold11261.g16548"/>
</dbReference>
<reference evidence="7" key="1">
    <citation type="submission" date="2022-11" db="UniProtKB">
        <authorList>
            <consortium name="WormBaseParasite"/>
        </authorList>
    </citation>
    <scope>IDENTIFICATION</scope>
</reference>
<dbReference type="FunFam" id="3.30.830.10:FF:000021">
    <property type="entry name" value="Cytochrome b-c1 complex subunit 2"/>
    <property type="match status" value="1"/>
</dbReference>
<feature type="domain" description="Peptidase M16 N-terminal" evidence="4">
    <location>
        <begin position="38"/>
        <end position="180"/>
    </location>
</feature>
<proteinExistence type="predicted"/>
<keyword evidence="6" id="KW-1185">Reference proteome</keyword>
<dbReference type="GO" id="GO:0046872">
    <property type="term" value="F:metal ion binding"/>
    <property type="evidence" value="ECO:0007669"/>
    <property type="project" value="InterPro"/>
</dbReference>
<protein>
    <submittedName>
        <fullName evidence="7">Uncharacterized protein</fullName>
    </submittedName>
</protein>
<dbReference type="SUPFAM" id="SSF63411">
    <property type="entry name" value="LuxS/MPP-like metallohydrolase"/>
    <property type="match status" value="2"/>
</dbReference>
<evidence type="ECO:0000259" key="4">
    <source>
        <dbReference type="Pfam" id="PF00675"/>
    </source>
</evidence>
<evidence type="ECO:0000259" key="5">
    <source>
        <dbReference type="Pfam" id="PF05193"/>
    </source>
</evidence>
<dbReference type="Gene3D" id="3.30.830.10">
    <property type="entry name" value="Metalloenzyme, LuxS/M16 peptidase-like"/>
    <property type="match status" value="2"/>
</dbReference>
<comment type="subcellular location">
    <subcellularLocation>
        <location evidence="1">Mitochondrion</location>
    </subcellularLocation>
</comment>
<dbReference type="InterPro" id="IPR050361">
    <property type="entry name" value="MPP/UQCRC_Complex"/>
</dbReference>
<dbReference type="InterPro" id="IPR011765">
    <property type="entry name" value="Pept_M16_N"/>
</dbReference>
<dbReference type="Pfam" id="PF00675">
    <property type="entry name" value="Peptidase_M16"/>
    <property type="match status" value="1"/>
</dbReference>
<name>A0A914CKD6_9BILA</name>
<sequence>MWKRSIILHRNFAAAASTNPAVSSLEQKVSKLGNGLTVASIDARGPISHLVLTFRAGSRYEQPDEIGLVHRLRNSIGLDTEKYEGIRLIWQAGSLGGSLSASASQDFLTLHLAAPREQASVALSLLGELSQPAFKPWDLDDTNSSLKYDLAFAEPFDHLYDSIHRAAYRNGSLANALLSPPFRIGKVNYKTLNAFKNSHLVTGEAAIFAFNMDHDSAVSYAKDQPSIQEGKGKAPKPSPYIGGENRVQASTHLAHVAIVGEGGKLSDTKSAAVQAVLSAVIGQGPNSKFSTASGVGAVAQAVQKAANHNPVGISALNILHSDSGLAGVYLVADGARIEPYVRAAVSALKQLGSSGPSQEDLEVAKKLSAANVLYRAESAAEIAQDQAAQLLVNSNPVTPLDFVKLIEGVNGDDVKKAAAKLTSKLSLAAYGTIDQVPLVEQL</sequence>
<dbReference type="InterPro" id="IPR007863">
    <property type="entry name" value="Peptidase_M16_C"/>
</dbReference>
<dbReference type="FunFam" id="3.30.830.10:FF:000039">
    <property type="entry name" value="Ubiquinol-cytochrome c reductase core subunit 2"/>
    <property type="match status" value="1"/>
</dbReference>
<organism evidence="6 7">
    <name type="scientific">Acrobeloides nanus</name>
    <dbReference type="NCBI Taxonomy" id="290746"/>
    <lineage>
        <taxon>Eukaryota</taxon>
        <taxon>Metazoa</taxon>
        <taxon>Ecdysozoa</taxon>
        <taxon>Nematoda</taxon>
        <taxon>Chromadorea</taxon>
        <taxon>Rhabditida</taxon>
        <taxon>Tylenchina</taxon>
        <taxon>Cephalobomorpha</taxon>
        <taxon>Cephaloboidea</taxon>
        <taxon>Cephalobidae</taxon>
        <taxon>Acrobeloides</taxon>
    </lineage>
</organism>
<dbReference type="AlphaFoldDB" id="A0A914CKD6"/>
<dbReference type="Proteomes" id="UP000887540">
    <property type="component" value="Unplaced"/>
</dbReference>
<keyword evidence="2" id="KW-0809">Transit peptide</keyword>
<dbReference type="InterPro" id="IPR011249">
    <property type="entry name" value="Metalloenz_LuxS/M16"/>
</dbReference>
<feature type="domain" description="Peptidase M16 C-terminal" evidence="5">
    <location>
        <begin position="186"/>
        <end position="366"/>
    </location>
</feature>
<evidence type="ECO:0000313" key="7">
    <source>
        <dbReference type="WBParaSite" id="ACRNAN_scaffold11261.g16548.t1"/>
    </source>
</evidence>
<evidence type="ECO:0000256" key="3">
    <source>
        <dbReference type="ARBA" id="ARBA00023128"/>
    </source>
</evidence>
<evidence type="ECO:0000313" key="6">
    <source>
        <dbReference type="Proteomes" id="UP000887540"/>
    </source>
</evidence>
<evidence type="ECO:0000256" key="1">
    <source>
        <dbReference type="ARBA" id="ARBA00004173"/>
    </source>
</evidence>
<keyword evidence="3" id="KW-0496">Mitochondrion</keyword>
<dbReference type="GO" id="GO:0016020">
    <property type="term" value="C:membrane"/>
    <property type="evidence" value="ECO:0007669"/>
    <property type="project" value="UniProtKB-ARBA"/>
</dbReference>
<dbReference type="GO" id="GO:0005739">
    <property type="term" value="C:mitochondrion"/>
    <property type="evidence" value="ECO:0007669"/>
    <property type="project" value="UniProtKB-SubCell"/>
</dbReference>
<evidence type="ECO:0000256" key="2">
    <source>
        <dbReference type="ARBA" id="ARBA00022946"/>
    </source>
</evidence>
<dbReference type="Pfam" id="PF05193">
    <property type="entry name" value="Peptidase_M16_C"/>
    <property type="match status" value="1"/>
</dbReference>
<accession>A0A914CKD6</accession>